<dbReference type="PROSITE" id="PS51257">
    <property type="entry name" value="PROKAR_LIPOPROTEIN"/>
    <property type="match status" value="1"/>
</dbReference>
<feature type="signal peptide" evidence="2">
    <location>
        <begin position="1"/>
        <end position="34"/>
    </location>
</feature>
<sequence>MPPFRPAPPARAARAMHHAILAAALACLAAPGGAQPVYRCGNAYGEQACEGGRVVDTAPQVIASGPARGTATVYLCRARAGGRFWTPRHCHEHGAWVDRTETVPAGMRWEDQRAAAIAQRKQMAALAAPAPRPRGAQGPRRSPRPEDPGDACGRQETAAGDRHAPRPRGRQARARC</sequence>
<dbReference type="Proteomes" id="UP000199317">
    <property type="component" value="Unassembled WGS sequence"/>
</dbReference>
<feature type="compositionally biased region" description="Low complexity" evidence="1">
    <location>
        <begin position="124"/>
        <end position="140"/>
    </location>
</feature>
<evidence type="ECO:0000313" key="3">
    <source>
        <dbReference type="EMBL" id="SDP92262.1"/>
    </source>
</evidence>
<dbReference type="EMBL" id="FNJL01000045">
    <property type="protein sequence ID" value="SDP92262.1"/>
    <property type="molecule type" value="Genomic_DNA"/>
</dbReference>
<evidence type="ECO:0000256" key="2">
    <source>
        <dbReference type="SAM" id="SignalP"/>
    </source>
</evidence>
<gene>
    <name evidence="3" type="ORF">SAMN04489708_1459</name>
</gene>
<organism evidence="3 4">
    <name type="scientific">Paracidovorax cattleyae</name>
    <dbReference type="NCBI Taxonomy" id="80868"/>
    <lineage>
        <taxon>Bacteria</taxon>
        <taxon>Pseudomonadati</taxon>
        <taxon>Pseudomonadota</taxon>
        <taxon>Betaproteobacteria</taxon>
        <taxon>Burkholderiales</taxon>
        <taxon>Comamonadaceae</taxon>
        <taxon>Paracidovorax</taxon>
    </lineage>
</organism>
<dbReference type="AlphaFoldDB" id="A0A1H0WNK1"/>
<feature type="compositionally biased region" description="Basic residues" evidence="1">
    <location>
        <begin position="165"/>
        <end position="176"/>
    </location>
</feature>
<evidence type="ECO:0000313" key="4">
    <source>
        <dbReference type="Proteomes" id="UP000199317"/>
    </source>
</evidence>
<dbReference type="RefSeq" id="WP_244160168.1">
    <property type="nucleotide sequence ID" value="NZ_FNJL01000045.1"/>
</dbReference>
<evidence type="ECO:0000256" key="1">
    <source>
        <dbReference type="SAM" id="MobiDB-lite"/>
    </source>
</evidence>
<evidence type="ECO:0008006" key="5">
    <source>
        <dbReference type="Google" id="ProtNLM"/>
    </source>
</evidence>
<keyword evidence="4" id="KW-1185">Reference proteome</keyword>
<feature type="region of interest" description="Disordered" evidence="1">
    <location>
        <begin position="124"/>
        <end position="176"/>
    </location>
</feature>
<proteinExistence type="predicted"/>
<name>A0A1H0WNK1_9BURK</name>
<protein>
    <recommendedName>
        <fullName evidence="5">DUF4124 domain-containing protein</fullName>
    </recommendedName>
</protein>
<accession>A0A1H0WNK1</accession>
<keyword evidence="2" id="KW-0732">Signal</keyword>
<feature type="chain" id="PRO_5011603972" description="DUF4124 domain-containing protein" evidence="2">
    <location>
        <begin position="35"/>
        <end position="176"/>
    </location>
</feature>
<reference evidence="4" key="1">
    <citation type="submission" date="2016-10" db="EMBL/GenBank/DDBJ databases">
        <authorList>
            <person name="Varghese N."/>
            <person name="Submissions S."/>
        </authorList>
    </citation>
    <scope>NUCLEOTIDE SEQUENCE [LARGE SCALE GENOMIC DNA]</scope>
    <source>
        <strain evidence="4">DSM 17101</strain>
    </source>
</reference>